<reference evidence="9" key="1">
    <citation type="submission" date="2013-02" db="EMBL/GenBank/DDBJ databases">
        <authorList>
            <person name="Cross G.A.M."/>
            <person name="Kim H.-S."/>
            <person name="Wickstead B."/>
        </authorList>
    </citation>
    <scope>NUCLEOTIDE SEQUENCE</scope>
    <source>
        <strain evidence="9">Lister 427</strain>
    </source>
</reference>
<dbReference type="VEuPathDB" id="TriTrypDB:Tb11.v5.0896"/>
<evidence type="ECO:0000259" key="8">
    <source>
        <dbReference type="Pfam" id="PF00913"/>
    </source>
</evidence>
<feature type="non-terminal residue" evidence="9">
    <location>
        <position position="1"/>
    </location>
</feature>
<dbReference type="Gene3D" id="3.90.150.10">
    <property type="entry name" value="Variant Surface Glycoprotein, subunit A domain 1"/>
    <property type="match status" value="1"/>
</dbReference>
<accession>M4SXV9</accession>
<sequence>AIAVLLIYKAARKARATGNAFVEETVRSPRGTSTYLSKAADVALHKQKAVTTQIEAADEAAIQLLLAAQISASDNASIIYTAAAIEALSCAATATAKLKDFLTKATNAVANGGKIAGHISELMNLLRLMSAGGTTGTCIRGTSDNAPKKMKNVQALGCPPDILEENGDDIQLEPAEVTASGFAKFKGNSGKGAGDIAKCHLLATNVGGDSAGHLWQTQTPGPQTVLLGLMTLTPHSTPAQTDNTFANLQQIASIFRAHDASEATGKLYNVLVAPQTEDIRGCGETSQAVIKHVIKQGKVKGLIPAVRKNAKLTAPGTKADYGAEDMQKSVAGQDSEQKKKNLR</sequence>
<dbReference type="GO" id="GO:0005886">
    <property type="term" value="C:plasma membrane"/>
    <property type="evidence" value="ECO:0007669"/>
    <property type="project" value="UniProtKB-SubCell"/>
</dbReference>
<comment type="subcellular location">
    <subcellularLocation>
        <location evidence="1">Cell membrane</location>
        <topology evidence="1">Lipid-anchor</topology>
        <topology evidence="1">GPI-anchor</topology>
    </subcellularLocation>
</comment>
<dbReference type="AlphaFoldDB" id="M4SXV9"/>
<name>M4SXV9_9TRYP</name>
<protein>
    <submittedName>
        <fullName evidence="9">Variant surface glycoprotein 3505</fullName>
    </submittedName>
</protein>
<dbReference type="InterPro" id="IPR001812">
    <property type="entry name" value="Trypano_VSG_A_N_dom"/>
</dbReference>
<keyword evidence="3" id="KW-0336">GPI-anchor</keyword>
<evidence type="ECO:0000313" key="9">
    <source>
        <dbReference type="EMBL" id="AGH59537.1"/>
    </source>
</evidence>
<evidence type="ECO:0000256" key="5">
    <source>
        <dbReference type="ARBA" id="ARBA00023180"/>
    </source>
</evidence>
<dbReference type="GO" id="GO:0042783">
    <property type="term" value="P:symbiont-mediated evasion of host immune response"/>
    <property type="evidence" value="ECO:0007669"/>
    <property type="project" value="InterPro"/>
</dbReference>
<keyword evidence="4" id="KW-0472">Membrane</keyword>
<evidence type="ECO:0000256" key="1">
    <source>
        <dbReference type="ARBA" id="ARBA00004609"/>
    </source>
</evidence>
<dbReference type="Pfam" id="PF00913">
    <property type="entry name" value="Trypan_glycop"/>
    <property type="match status" value="1"/>
</dbReference>
<evidence type="ECO:0000256" key="3">
    <source>
        <dbReference type="ARBA" id="ARBA00022622"/>
    </source>
</evidence>
<dbReference type="GO" id="GO:0098552">
    <property type="term" value="C:side of membrane"/>
    <property type="evidence" value="ECO:0007669"/>
    <property type="project" value="UniProtKB-KW"/>
</dbReference>
<reference evidence="9" key="2">
    <citation type="journal article" date="2014" name="Mol. Biochem. Parasitol.">
        <title>Capturing the variant surface glycoprotein repertoire (the VSGnome) of Trypanosoma brucei Lister 427.</title>
        <authorList>
            <person name="Cross G.A."/>
            <person name="Kim H.S."/>
            <person name="Wickstead B."/>
        </authorList>
    </citation>
    <scope>NUCLEOTIDE SEQUENCE</scope>
    <source>
        <strain evidence="9">Lister 427</strain>
    </source>
</reference>
<feature type="region of interest" description="Disordered" evidence="7">
    <location>
        <begin position="315"/>
        <end position="343"/>
    </location>
</feature>
<keyword evidence="5" id="KW-0325">Glycoprotein</keyword>
<keyword evidence="6" id="KW-0449">Lipoprotein</keyword>
<organism evidence="9">
    <name type="scientific">Trypanosoma brucei</name>
    <dbReference type="NCBI Taxonomy" id="5691"/>
    <lineage>
        <taxon>Eukaryota</taxon>
        <taxon>Discoba</taxon>
        <taxon>Euglenozoa</taxon>
        <taxon>Kinetoplastea</taxon>
        <taxon>Metakinetoplastina</taxon>
        <taxon>Trypanosomatida</taxon>
        <taxon>Trypanosomatidae</taxon>
        <taxon>Trypanosoma</taxon>
    </lineage>
</organism>
<keyword evidence="2" id="KW-1003">Cell membrane</keyword>
<feature type="domain" description="Trypanosome variant surface glycoprotein A-type N-terminal" evidence="8">
    <location>
        <begin position="2"/>
        <end position="341"/>
    </location>
</feature>
<evidence type="ECO:0000256" key="2">
    <source>
        <dbReference type="ARBA" id="ARBA00022475"/>
    </source>
</evidence>
<evidence type="ECO:0000256" key="7">
    <source>
        <dbReference type="SAM" id="MobiDB-lite"/>
    </source>
</evidence>
<proteinExistence type="predicted"/>
<dbReference type="SUPFAM" id="SSF58087">
    <property type="entry name" value="Variant surface glycoprotein (N-terminal domain)"/>
    <property type="match status" value="1"/>
</dbReference>
<evidence type="ECO:0000256" key="4">
    <source>
        <dbReference type="ARBA" id="ARBA00023136"/>
    </source>
</evidence>
<dbReference type="EMBL" id="KC612106">
    <property type="protein sequence ID" value="AGH59537.1"/>
    <property type="molecule type" value="Genomic_DNA"/>
</dbReference>
<evidence type="ECO:0000256" key="6">
    <source>
        <dbReference type="ARBA" id="ARBA00023288"/>
    </source>
</evidence>
<dbReference type="VEuPathDB" id="TriTrypDB:Tb427_000114500"/>